<evidence type="ECO:0000313" key="6">
    <source>
        <dbReference type="Proteomes" id="UP000092321"/>
    </source>
</evidence>
<name>A0A1B7TI61_9ASCO</name>
<sequence length="137" mass="16024">MVQLSKLLIIFSLFCSQFITAFFFNHQQQQQQQQQHEDIDYQKTFLDNTHCQDYLCPTTLKCVKTHIDCPCPYPNTQMKCLIKEKGQIIDTICIAKPFIVDNPSLQAKYDDQKEGYKLKIKGVRDCGWAEDAYYGRV</sequence>
<dbReference type="PANTHER" id="PTHR38425">
    <property type="entry name" value="LONG CHRONOLOGICAL LIFESPAN PROTEIN 2"/>
    <property type="match status" value="1"/>
</dbReference>
<dbReference type="Proteomes" id="UP000092321">
    <property type="component" value="Unassembled WGS sequence"/>
</dbReference>
<dbReference type="GO" id="GO:0036503">
    <property type="term" value="P:ERAD pathway"/>
    <property type="evidence" value="ECO:0007669"/>
    <property type="project" value="TreeGrafter"/>
</dbReference>
<comment type="similarity">
    <text evidence="1">Belongs to the LCL2 family.</text>
</comment>
<gene>
    <name evidence="5" type="ORF">HANVADRAFT_91474</name>
</gene>
<dbReference type="OrthoDB" id="2234316at2759"/>
<keyword evidence="3" id="KW-0732">Signal</keyword>
<evidence type="ECO:0000256" key="2">
    <source>
        <dbReference type="ARBA" id="ARBA00018534"/>
    </source>
</evidence>
<dbReference type="InterPro" id="IPR034543">
    <property type="entry name" value="LCL2"/>
</dbReference>
<keyword evidence="4" id="KW-0472">Membrane</keyword>
<keyword evidence="4" id="KW-0812">Transmembrane</keyword>
<evidence type="ECO:0000313" key="5">
    <source>
        <dbReference type="EMBL" id="OBA28442.1"/>
    </source>
</evidence>
<evidence type="ECO:0000256" key="3">
    <source>
        <dbReference type="ARBA" id="ARBA00022729"/>
    </source>
</evidence>
<organism evidence="5 6">
    <name type="scientific">Hanseniaspora valbyensis NRRL Y-1626</name>
    <dbReference type="NCBI Taxonomy" id="766949"/>
    <lineage>
        <taxon>Eukaryota</taxon>
        <taxon>Fungi</taxon>
        <taxon>Dikarya</taxon>
        <taxon>Ascomycota</taxon>
        <taxon>Saccharomycotina</taxon>
        <taxon>Saccharomycetes</taxon>
        <taxon>Saccharomycodales</taxon>
        <taxon>Saccharomycodaceae</taxon>
        <taxon>Hanseniaspora</taxon>
    </lineage>
</organism>
<accession>A0A1B7TI61</accession>
<feature type="transmembrane region" description="Helical" evidence="4">
    <location>
        <begin position="7"/>
        <end position="24"/>
    </location>
</feature>
<dbReference type="PANTHER" id="PTHR38425:SF1">
    <property type="entry name" value="LONG CHRONOLOGICAL LIFESPAN PROTEIN 2"/>
    <property type="match status" value="1"/>
</dbReference>
<evidence type="ECO:0000256" key="1">
    <source>
        <dbReference type="ARBA" id="ARBA00010545"/>
    </source>
</evidence>
<reference evidence="6" key="1">
    <citation type="journal article" date="2016" name="Proc. Natl. Acad. Sci. U.S.A.">
        <title>Comparative genomics of biotechnologically important yeasts.</title>
        <authorList>
            <person name="Riley R."/>
            <person name="Haridas S."/>
            <person name="Wolfe K.H."/>
            <person name="Lopes M.R."/>
            <person name="Hittinger C.T."/>
            <person name="Goeker M."/>
            <person name="Salamov A.A."/>
            <person name="Wisecaver J.H."/>
            <person name="Long T.M."/>
            <person name="Calvey C.H."/>
            <person name="Aerts A.L."/>
            <person name="Barry K.W."/>
            <person name="Choi C."/>
            <person name="Clum A."/>
            <person name="Coughlan A.Y."/>
            <person name="Deshpande S."/>
            <person name="Douglass A.P."/>
            <person name="Hanson S.J."/>
            <person name="Klenk H.-P."/>
            <person name="LaButti K.M."/>
            <person name="Lapidus A."/>
            <person name="Lindquist E.A."/>
            <person name="Lipzen A.M."/>
            <person name="Meier-Kolthoff J.P."/>
            <person name="Ohm R.A."/>
            <person name="Otillar R.P."/>
            <person name="Pangilinan J.L."/>
            <person name="Peng Y."/>
            <person name="Rokas A."/>
            <person name="Rosa C.A."/>
            <person name="Scheuner C."/>
            <person name="Sibirny A.A."/>
            <person name="Slot J.C."/>
            <person name="Stielow J.B."/>
            <person name="Sun H."/>
            <person name="Kurtzman C.P."/>
            <person name="Blackwell M."/>
            <person name="Grigoriev I.V."/>
            <person name="Jeffries T.W."/>
        </authorList>
    </citation>
    <scope>NUCLEOTIDE SEQUENCE [LARGE SCALE GENOMIC DNA]</scope>
    <source>
        <strain evidence="6">NRRL Y-1626</strain>
    </source>
</reference>
<dbReference type="EMBL" id="LXPE01000003">
    <property type="protein sequence ID" value="OBA28442.1"/>
    <property type="molecule type" value="Genomic_DNA"/>
</dbReference>
<keyword evidence="4" id="KW-1133">Transmembrane helix</keyword>
<proteinExistence type="inferred from homology"/>
<comment type="caution">
    <text evidence="5">The sequence shown here is derived from an EMBL/GenBank/DDBJ whole genome shotgun (WGS) entry which is preliminary data.</text>
</comment>
<protein>
    <recommendedName>
        <fullName evidence="2">Long chronological lifespan protein 2</fullName>
    </recommendedName>
</protein>
<dbReference type="AlphaFoldDB" id="A0A1B7TI61"/>
<evidence type="ECO:0000256" key="4">
    <source>
        <dbReference type="SAM" id="Phobius"/>
    </source>
</evidence>
<keyword evidence="6" id="KW-1185">Reference proteome</keyword>